<keyword evidence="3" id="KW-1185">Reference proteome</keyword>
<dbReference type="STRING" id="679937.Bcop_1929"/>
<sequence>MKKILGLDIGTNSVGWAVVNTNQEGEPSQIEKLGSRIIPMSQDILDKFGQGQTVSSTASRTDYRGIRRLRERSLLRRERLHRVLHILDFLPKHYADSIGWDPRNSKTYGKFLPGTEVKLAWVPTADGHQFLFYSTYLEMLEDLKQTQAQLFETSQTPVPLDWTIYYLRKKALTQPITKHELAWLLLHFNTKRGYYQRRGELEDTPTDKLVEYHALKVVDVEVDPEDQSKKPWYFVHLENGWIYKRQSSEPLDNWKGLVKEFIVTTHLDKEGKPKLDKEGEVRRSFSSPKEDDWTLVKKKTENDLEKSGLTVGAYIYQTLLNKPNQKIRGGLIKHIERNYYVEELEQILR</sequence>
<dbReference type="Gene3D" id="3.30.420.10">
    <property type="entry name" value="Ribonuclease H-like superfamily/Ribonuclease H"/>
    <property type="match status" value="1"/>
</dbReference>
<dbReference type="InterPro" id="IPR028629">
    <property type="entry name" value="Cas9"/>
</dbReference>
<dbReference type="Pfam" id="PF16593">
    <property type="entry name" value="Cas9-BH"/>
    <property type="match status" value="1"/>
</dbReference>
<dbReference type="GO" id="GO:0004519">
    <property type="term" value="F:endonuclease activity"/>
    <property type="evidence" value="ECO:0007669"/>
    <property type="project" value="InterPro"/>
</dbReference>
<evidence type="ECO:0000259" key="1">
    <source>
        <dbReference type="Pfam" id="PF16593"/>
    </source>
</evidence>
<dbReference type="OrthoDB" id="9777169at2"/>
<dbReference type="HOGENOM" id="CLU_793770_0_0_10"/>
<accession>F3ZS86</accession>
<evidence type="ECO:0000313" key="2">
    <source>
        <dbReference type="EMBL" id="EGJ72107.1"/>
    </source>
</evidence>
<feature type="domain" description="CRISPR-associated endonuclease Cas9 bridge helix" evidence="1">
    <location>
        <begin position="60"/>
        <end position="95"/>
    </location>
</feature>
<dbReference type="NCBIfam" id="TIGR01865">
    <property type="entry name" value="cas_Csn1"/>
    <property type="match status" value="1"/>
</dbReference>
<evidence type="ECO:0000313" key="3">
    <source>
        <dbReference type="Proteomes" id="UP000018439"/>
    </source>
</evidence>
<name>F3ZS86_9BACE</name>
<dbReference type="InterPro" id="IPR036397">
    <property type="entry name" value="RNaseH_sf"/>
</dbReference>
<gene>
    <name evidence="2" type="ORF">Bcop_1929</name>
</gene>
<dbReference type="eggNOG" id="COG3513">
    <property type="taxonomic scope" value="Bacteria"/>
</dbReference>
<dbReference type="Proteomes" id="UP000018439">
    <property type="component" value="Chromosome"/>
</dbReference>
<dbReference type="EMBL" id="CM001167">
    <property type="protein sequence ID" value="EGJ72107.1"/>
    <property type="molecule type" value="Genomic_DNA"/>
</dbReference>
<protein>
    <submittedName>
        <fullName evidence="2">CRISPR-associated protein, Csn1 family</fullName>
    </submittedName>
</protein>
<proteinExistence type="predicted"/>
<reference evidence="2 3" key="1">
    <citation type="journal article" date="2011" name="Stand. Genomic Sci.">
        <title>Non-contiguous finished genome sequence of Bacteroides coprosuis type strain (PC139).</title>
        <authorList>
            <person name="Land M."/>
            <person name="Held B."/>
            <person name="Gronow S."/>
            <person name="Abt B."/>
            <person name="Lucas S."/>
            <person name="Del Rio T.G."/>
            <person name="Nolan M."/>
            <person name="Tice H."/>
            <person name="Cheng J.F."/>
            <person name="Pitluck S."/>
            <person name="Liolios K."/>
            <person name="Pagani I."/>
            <person name="Ivanova N."/>
            <person name="Mavromatis K."/>
            <person name="Mikhailova N."/>
            <person name="Pati A."/>
            <person name="Tapia R."/>
            <person name="Han C."/>
            <person name="Goodwin L."/>
            <person name="Chen A."/>
            <person name="Palaniappan K."/>
            <person name="Hauser L."/>
            <person name="Brambilla E.M."/>
            <person name="Rohde M."/>
            <person name="Goker M."/>
            <person name="Detter J.C."/>
            <person name="Woyke T."/>
            <person name="Bristow J."/>
            <person name="Eisen J.A."/>
            <person name="Markowitz V."/>
            <person name="Hugenholtz P."/>
            <person name="Kyrpides N.C."/>
            <person name="Klenk H.P."/>
            <person name="Lapidus A."/>
        </authorList>
    </citation>
    <scope>NUCLEOTIDE SEQUENCE [LARGE SCALE GENOMIC DNA]</scope>
    <source>
        <strain evidence="2 3">DSM 18011</strain>
    </source>
</reference>
<organism evidence="2 3">
    <name type="scientific">Bacteroides coprosuis DSM 18011</name>
    <dbReference type="NCBI Taxonomy" id="679937"/>
    <lineage>
        <taxon>Bacteria</taxon>
        <taxon>Pseudomonadati</taxon>
        <taxon>Bacteroidota</taxon>
        <taxon>Bacteroidia</taxon>
        <taxon>Bacteroidales</taxon>
        <taxon>Bacteroidaceae</taxon>
        <taxon>Bacteroides</taxon>
    </lineage>
</organism>
<dbReference type="InterPro" id="IPR032239">
    <property type="entry name" value="Cas9-BH"/>
</dbReference>
<dbReference type="AlphaFoldDB" id="F3ZS86"/>
<dbReference type="GO" id="GO:0003676">
    <property type="term" value="F:nucleic acid binding"/>
    <property type="evidence" value="ECO:0007669"/>
    <property type="project" value="InterPro"/>
</dbReference>